<dbReference type="AlphaFoldDB" id="A0A8J3A7H6"/>
<reference evidence="3" key="3">
    <citation type="submission" date="2020-09" db="EMBL/GenBank/DDBJ databases">
        <authorList>
            <person name="Sun Q."/>
            <person name="Zhou Y."/>
        </authorList>
    </citation>
    <scope>NUCLEOTIDE SEQUENCE</scope>
    <source>
        <strain evidence="3">CGMCC 1.14984</strain>
    </source>
</reference>
<evidence type="ECO:0000313" key="6">
    <source>
        <dbReference type="Proteomes" id="UP000818603"/>
    </source>
</evidence>
<feature type="chain" id="PRO_5035275365" evidence="2">
    <location>
        <begin position="21"/>
        <end position="102"/>
    </location>
</feature>
<dbReference type="EMBL" id="VCJR02000002">
    <property type="protein sequence ID" value="NHK28373.1"/>
    <property type="molecule type" value="Genomic_DNA"/>
</dbReference>
<organism evidence="3 5">
    <name type="scientific">Aquisalinus luteolus</name>
    <dbReference type="NCBI Taxonomy" id="1566827"/>
    <lineage>
        <taxon>Bacteria</taxon>
        <taxon>Pseudomonadati</taxon>
        <taxon>Pseudomonadota</taxon>
        <taxon>Alphaproteobacteria</taxon>
        <taxon>Parvularculales</taxon>
        <taxon>Parvularculaceae</taxon>
        <taxon>Aquisalinus</taxon>
    </lineage>
</organism>
<reference evidence="3" key="1">
    <citation type="journal article" date="2014" name="Int. J. Syst. Evol. Microbiol.">
        <title>Complete genome sequence of Corynebacterium casei LMG S-19264T (=DSM 44701T), isolated from a smear-ripened cheese.</title>
        <authorList>
            <consortium name="US DOE Joint Genome Institute (JGI-PGF)"/>
            <person name="Walter F."/>
            <person name="Albersmeier A."/>
            <person name="Kalinowski J."/>
            <person name="Ruckert C."/>
        </authorList>
    </citation>
    <scope>NUCLEOTIDE SEQUENCE</scope>
    <source>
        <strain evidence="3">CGMCC 1.14984</strain>
    </source>
</reference>
<feature type="region of interest" description="Disordered" evidence="1">
    <location>
        <begin position="80"/>
        <end position="102"/>
    </location>
</feature>
<comment type="caution">
    <text evidence="3">The sequence shown here is derived from an EMBL/GenBank/DDBJ whole genome shotgun (WGS) entry which is preliminary data.</text>
</comment>
<dbReference type="RefSeq" id="WP_155140321.1">
    <property type="nucleotide sequence ID" value="NZ_BMGZ01000002.1"/>
</dbReference>
<protein>
    <submittedName>
        <fullName evidence="3">Uncharacterized protein</fullName>
    </submittedName>
</protein>
<evidence type="ECO:0000313" key="5">
    <source>
        <dbReference type="Proteomes" id="UP000621856"/>
    </source>
</evidence>
<gene>
    <name evidence="4" type="ORF">FF098_010695</name>
    <name evidence="3" type="ORF">GCM10011355_21500</name>
</gene>
<sequence>MIRLFIFMVIATFAAGHAKAADNAQENAPQEERYAAADINIEAPQAISQTTTGADTNDGVARYQTPSSMRYEISGRDIDYSSDAPVSADGEPTNLRPASWSE</sequence>
<evidence type="ECO:0000256" key="2">
    <source>
        <dbReference type="SAM" id="SignalP"/>
    </source>
</evidence>
<dbReference type="Proteomes" id="UP000818603">
    <property type="component" value="Unassembled WGS sequence"/>
</dbReference>
<evidence type="ECO:0000313" key="4">
    <source>
        <dbReference type="EMBL" id="NHK28373.1"/>
    </source>
</evidence>
<name>A0A8J3A7H6_9PROT</name>
<feature type="signal peptide" evidence="2">
    <location>
        <begin position="1"/>
        <end position="20"/>
    </location>
</feature>
<dbReference type="Proteomes" id="UP000621856">
    <property type="component" value="Unassembled WGS sequence"/>
</dbReference>
<proteinExistence type="predicted"/>
<keyword evidence="2" id="KW-0732">Signal</keyword>
<accession>A0A8J3A7H6</accession>
<keyword evidence="6" id="KW-1185">Reference proteome</keyword>
<reference evidence="4 6" key="2">
    <citation type="submission" date="2020-02" db="EMBL/GenBank/DDBJ databases">
        <title>Genome sequence of Parvularcula flava strain NH6-79.</title>
        <authorList>
            <person name="Abdul Karim M.H."/>
            <person name="Lam M.Q."/>
            <person name="Chen S.J."/>
            <person name="Yahya A."/>
            <person name="Shahir S."/>
            <person name="Shamsir M.S."/>
            <person name="Chong C.S."/>
        </authorList>
    </citation>
    <scope>NUCLEOTIDE SEQUENCE [LARGE SCALE GENOMIC DNA]</scope>
    <source>
        <strain evidence="4 6">NH6-79</strain>
    </source>
</reference>
<evidence type="ECO:0000313" key="3">
    <source>
        <dbReference type="EMBL" id="GGH98280.1"/>
    </source>
</evidence>
<dbReference type="EMBL" id="BMGZ01000002">
    <property type="protein sequence ID" value="GGH98280.1"/>
    <property type="molecule type" value="Genomic_DNA"/>
</dbReference>
<evidence type="ECO:0000256" key="1">
    <source>
        <dbReference type="SAM" id="MobiDB-lite"/>
    </source>
</evidence>